<keyword evidence="2" id="KW-0732">Signal</keyword>
<keyword evidence="4" id="KW-1185">Reference proteome</keyword>
<accession>A0A1T4K555</accession>
<evidence type="ECO:0000256" key="2">
    <source>
        <dbReference type="ARBA" id="ARBA00022729"/>
    </source>
</evidence>
<gene>
    <name evidence="3" type="ORF">SAMN02745782_00006</name>
</gene>
<dbReference type="OrthoDB" id="6214779at2"/>
<dbReference type="PANTHER" id="PTHR38108:SF1">
    <property type="entry name" value="UPF0319 PROTEIN YCCT"/>
    <property type="match status" value="1"/>
</dbReference>
<protein>
    <submittedName>
        <fullName evidence="3">Uncharacterized protein</fullName>
    </submittedName>
</protein>
<name>A0A1T4K555_VIBCI</name>
<dbReference type="PANTHER" id="PTHR38108">
    <property type="entry name" value="UPF0319 PROTEIN YCCT"/>
    <property type="match status" value="1"/>
</dbReference>
<evidence type="ECO:0000313" key="4">
    <source>
        <dbReference type="Proteomes" id="UP000190834"/>
    </source>
</evidence>
<dbReference type="EMBL" id="FUXB01000001">
    <property type="protein sequence ID" value="SJZ37559.1"/>
    <property type="molecule type" value="Genomic_DNA"/>
</dbReference>
<organism evidence="3 4">
    <name type="scientific">Vibrio cincinnatiensis DSM 19608</name>
    <dbReference type="NCBI Taxonomy" id="1123491"/>
    <lineage>
        <taxon>Bacteria</taxon>
        <taxon>Pseudomonadati</taxon>
        <taxon>Pseudomonadota</taxon>
        <taxon>Gammaproteobacteria</taxon>
        <taxon>Vibrionales</taxon>
        <taxon>Vibrionaceae</taxon>
        <taxon>Vibrio</taxon>
    </lineage>
</organism>
<dbReference type="Pfam" id="PF09829">
    <property type="entry name" value="DUF2057"/>
    <property type="match status" value="1"/>
</dbReference>
<dbReference type="AlphaFoldDB" id="A0A1T4K555"/>
<reference evidence="4" key="1">
    <citation type="submission" date="2017-02" db="EMBL/GenBank/DDBJ databases">
        <authorList>
            <person name="Varghese N."/>
            <person name="Submissions S."/>
        </authorList>
    </citation>
    <scope>NUCLEOTIDE SEQUENCE [LARGE SCALE GENOMIC DNA]</scope>
    <source>
        <strain evidence="4">DSM 19608</strain>
    </source>
</reference>
<evidence type="ECO:0000256" key="1">
    <source>
        <dbReference type="ARBA" id="ARBA00008490"/>
    </source>
</evidence>
<dbReference type="Proteomes" id="UP000190834">
    <property type="component" value="Unassembled WGS sequence"/>
</dbReference>
<evidence type="ECO:0000313" key="3">
    <source>
        <dbReference type="EMBL" id="SJZ37559.1"/>
    </source>
</evidence>
<comment type="similarity">
    <text evidence="1">Belongs to the UPF0319 family.</text>
</comment>
<proteinExistence type="inferred from homology"/>
<sequence>MAITMKNIINGLLVGLALTTTVQAKVQLMVPEEISLAVVNLEKPQLKGGLLSSSKRVELPDGINQIAFRYVKPFVNRDTVDNVYSELVVLRFNATDQALTFQVPSYRNAQQAKKEIAHFEWQLIDMDNQKPIEQVSDIVPVSGFVLGQSFIDNIVEYNKQSGKAAITMSYLTVENQPQVVTTHDKHSLAKPVSLASESVLNDLQTLYLQADKEQRKAFRKWMIDQE</sequence>
<dbReference type="InterPro" id="IPR018635">
    <property type="entry name" value="UPF0319"/>
</dbReference>